<dbReference type="InterPro" id="IPR003735">
    <property type="entry name" value="Metal_Tscrpt_repr"/>
</dbReference>
<organism evidence="3 4">
    <name type="scientific">Nocardioides bruguierae</name>
    <dbReference type="NCBI Taxonomy" id="2945102"/>
    <lineage>
        <taxon>Bacteria</taxon>
        <taxon>Bacillati</taxon>
        <taxon>Actinomycetota</taxon>
        <taxon>Actinomycetes</taxon>
        <taxon>Propionibacteriales</taxon>
        <taxon>Nocardioidaceae</taxon>
        <taxon>Nocardioides</taxon>
    </lineage>
</organism>
<keyword evidence="2" id="KW-0186">Copper</keyword>
<dbReference type="GO" id="GO:0045892">
    <property type="term" value="P:negative regulation of DNA-templated transcription"/>
    <property type="evidence" value="ECO:0007669"/>
    <property type="project" value="UniProtKB-ARBA"/>
</dbReference>
<dbReference type="EMBL" id="JAMOIL010000003">
    <property type="protein sequence ID" value="MCM0619470.1"/>
    <property type="molecule type" value="Genomic_DNA"/>
</dbReference>
<gene>
    <name evidence="3" type="ORF">M8330_04060</name>
</gene>
<name>A0A9X2D549_9ACTN</name>
<evidence type="ECO:0000256" key="2">
    <source>
        <dbReference type="ARBA" id="ARBA00023008"/>
    </source>
</evidence>
<dbReference type="Gene3D" id="1.20.58.1000">
    <property type="entry name" value="Metal-sensitive repressor, helix protomer"/>
    <property type="match status" value="1"/>
</dbReference>
<evidence type="ECO:0000313" key="4">
    <source>
        <dbReference type="Proteomes" id="UP001139485"/>
    </source>
</evidence>
<dbReference type="CDD" id="cd10148">
    <property type="entry name" value="CsoR-like_DUF156"/>
    <property type="match status" value="1"/>
</dbReference>
<dbReference type="GO" id="GO:0046872">
    <property type="term" value="F:metal ion binding"/>
    <property type="evidence" value="ECO:0007669"/>
    <property type="project" value="InterPro"/>
</dbReference>
<evidence type="ECO:0000313" key="3">
    <source>
        <dbReference type="EMBL" id="MCM0619470.1"/>
    </source>
</evidence>
<dbReference type="Proteomes" id="UP001139485">
    <property type="component" value="Unassembled WGS sequence"/>
</dbReference>
<evidence type="ECO:0000256" key="1">
    <source>
        <dbReference type="ARBA" id="ARBA00005428"/>
    </source>
</evidence>
<dbReference type="RefSeq" id="WP_250055341.1">
    <property type="nucleotide sequence ID" value="NZ_JAMJPH010000024.1"/>
</dbReference>
<accession>A0A9X2D549</accession>
<protein>
    <submittedName>
        <fullName evidence="3">Metal-sensitive transcriptional regulator</fullName>
    </submittedName>
</protein>
<dbReference type="PANTHER" id="PTHR33677">
    <property type="entry name" value="TRANSCRIPTIONAL REPRESSOR FRMR-RELATED"/>
    <property type="match status" value="1"/>
</dbReference>
<dbReference type="AlphaFoldDB" id="A0A9X2D549"/>
<dbReference type="GO" id="GO:0003677">
    <property type="term" value="F:DNA binding"/>
    <property type="evidence" value="ECO:0007669"/>
    <property type="project" value="InterPro"/>
</dbReference>
<proteinExistence type="inferred from homology"/>
<reference evidence="3" key="1">
    <citation type="submission" date="2022-05" db="EMBL/GenBank/DDBJ databases">
        <authorList>
            <person name="Tuo L."/>
        </authorList>
    </citation>
    <scope>NUCLEOTIDE SEQUENCE</scope>
    <source>
        <strain evidence="3">BSK12Z-4</strain>
    </source>
</reference>
<comment type="similarity">
    <text evidence="1">Belongs to the CsoR family.</text>
</comment>
<keyword evidence="4" id="KW-1185">Reference proteome</keyword>
<dbReference type="InterPro" id="IPR038390">
    <property type="entry name" value="Metal_Tscrpt_repr_sf"/>
</dbReference>
<dbReference type="Pfam" id="PF02583">
    <property type="entry name" value="Trns_repr_metal"/>
    <property type="match status" value="1"/>
</dbReference>
<sequence length="89" mass="9775">MQLDPVEIVPVLNRVKRAHGHLAKVVSMMEEGRDCEDIVTQYAAVLKALERAGFALVATGMRQCMAAEANGEEPEMDAAKMEKLFLSLT</sequence>
<dbReference type="PANTHER" id="PTHR33677:SF5">
    <property type="entry name" value="TRANSCRIPTIONAL REPRESSOR FRMR"/>
    <property type="match status" value="1"/>
</dbReference>
<comment type="caution">
    <text evidence="3">The sequence shown here is derived from an EMBL/GenBank/DDBJ whole genome shotgun (WGS) entry which is preliminary data.</text>
</comment>